<dbReference type="Proteomes" id="UP001519863">
    <property type="component" value="Unassembled WGS sequence"/>
</dbReference>
<protein>
    <submittedName>
        <fullName evidence="3">Uncharacterized protein</fullName>
    </submittedName>
</protein>
<proteinExistence type="predicted"/>
<dbReference type="EMBL" id="JAHXZI010000002">
    <property type="protein sequence ID" value="MBW6433288.1"/>
    <property type="molecule type" value="Genomic_DNA"/>
</dbReference>
<gene>
    <name evidence="3" type="ORF">KZ829_05965</name>
</gene>
<comment type="caution">
    <text evidence="3">The sequence shown here is derived from an EMBL/GenBank/DDBJ whole genome shotgun (WGS) entry which is preliminary data.</text>
</comment>
<accession>A0ABS7AWZ3</accession>
<sequence>MRSFARFALAAVAGIAFAVLGAGAAQADDTATPDTTQSTPTTLSHPWT</sequence>
<evidence type="ECO:0000256" key="1">
    <source>
        <dbReference type="SAM" id="MobiDB-lite"/>
    </source>
</evidence>
<feature type="signal peptide" evidence="2">
    <location>
        <begin position="1"/>
        <end position="27"/>
    </location>
</feature>
<feature type="chain" id="PRO_5045206774" evidence="2">
    <location>
        <begin position="28"/>
        <end position="48"/>
    </location>
</feature>
<dbReference type="RefSeq" id="WP_220142802.1">
    <property type="nucleotide sequence ID" value="NZ_JAHXZI010000002.1"/>
</dbReference>
<evidence type="ECO:0000313" key="3">
    <source>
        <dbReference type="EMBL" id="MBW6433288.1"/>
    </source>
</evidence>
<evidence type="ECO:0000256" key="2">
    <source>
        <dbReference type="SAM" id="SignalP"/>
    </source>
</evidence>
<keyword evidence="4" id="KW-1185">Reference proteome</keyword>
<name>A0ABS7AWZ3_9ACTN</name>
<reference evidence="3 4" key="1">
    <citation type="journal article" date="2013" name="Antonie Van Leeuwenhoek">
        <title>Actinoplanes hulinensis sp. nov., a novel actinomycete isolated from soybean root (Glycine max (L.) Merr).</title>
        <authorList>
            <person name="Shen Y."/>
            <person name="Liu C."/>
            <person name="Wang X."/>
            <person name="Zhao J."/>
            <person name="Jia F."/>
            <person name="Zhang Y."/>
            <person name="Wang L."/>
            <person name="Yang D."/>
            <person name="Xiang W."/>
        </authorList>
    </citation>
    <scope>NUCLEOTIDE SEQUENCE [LARGE SCALE GENOMIC DNA]</scope>
    <source>
        <strain evidence="3 4">NEAU-M9</strain>
    </source>
</reference>
<organism evidence="3 4">
    <name type="scientific">Actinoplanes hulinensis</name>
    <dbReference type="NCBI Taxonomy" id="1144547"/>
    <lineage>
        <taxon>Bacteria</taxon>
        <taxon>Bacillati</taxon>
        <taxon>Actinomycetota</taxon>
        <taxon>Actinomycetes</taxon>
        <taxon>Micromonosporales</taxon>
        <taxon>Micromonosporaceae</taxon>
        <taxon>Actinoplanes</taxon>
    </lineage>
</organism>
<keyword evidence="2" id="KW-0732">Signal</keyword>
<feature type="region of interest" description="Disordered" evidence="1">
    <location>
        <begin position="27"/>
        <end position="48"/>
    </location>
</feature>
<evidence type="ECO:0000313" key="4">
    <source>
        <dbReference type="Proteomes" id="UP001519863"/>
    </source>
</evidence>